<dbReference type="InterPro" id="IPR018488">
    <property type="entry name" value="cNMP-bd_CS"/>
</dbReference>
<evidence type="ECO:0000256" key="2">
    <source>
        <dbReference type="ARBA" id="ARBA00022448"/>
    </source>
</evidence>
<dbReference type="SUPFAM" id="SSF51206">
    <property type="entry name" value="cAMP-binding domain-like"/>
    <property type="match status" value="1"/>
</dbReference>
<dbReference type="WBParaSite" id="HDID_0000598501-mRNA-1">
    <property type="protein sequence ID" value="HDID_0000598501-mRNA-1"/>
    <property type="gene ID" value="HDID_0000598501"/>
</dbReference>
<dbReference type="InterPro" id="IPR000595">
    <property type="entry name" value="cNMP-bd_dom"/>
</dbReference>
<proteinExistence type="predicted"/>
<dbReference type="GO" id="GO:0005222">
    <property type="term" value="F:intracellularly cAMP-activated cation channel activity"/>
    <property type="evidence" value="ECO:0007669"/>
    <property type="project" value="TreeGrafter"/>
</dbReference>
<keyword evidence="6" id="KW-0472">Membrane</keyword>
<dbReference type="Pfam" id="PF00027">
    <property type="entry name" value="cNMP_binding"/>
    <property type="match status" value="1"/>
</dbReference>
<organism evidence="13">
    <name type="scientific">Hymenolepis diminuta</name>
    <name type="common">Rat tapeworm</name>
    <dbReference type="NCBI Taxonomy" id="6216"/>
    <lineage>
        <taxon>Eukaryota</taxon>
        <taxon>Metazoa</taxon>
        <taxon>Spiralia</taxon>
        <taxon>Lophotrochozoa</taxon>
        <taxon>Platyhelminthes</taxon>
        <taxon>Cestoda</taxon>
        <taxon>Eucestoda</taxon>
        <taxon>Cyclophyllidea</taxon>
        <taxon>Hymenolepididae</taxon>
        <taxon>Hymenolepis</taxon>
    </lineage>
</organism>
<evidence type="ECO:0000256" key="3">
    <source>
        <dbReference type="ARBA" id="ARBA00022692"/>
    </source>
</evidence>
<keyword evidence="8" id="KW-0407">Ion channel</keyword>
<dbReference type="STRING" id="6216.A0A0R3SM20"/>
<dbReference type="Gene3D" id="2.60.120.10">
    <property type="entry name" value="Jelly Rolls"/>
    <property type="match status" value="1"/>
</dbReference>
<dbReference type="PROSITE" id="PS50042">
    <property type="entry name" value="CNMP_BINDING_3"/>
    <property type="match status" value="1"/>
</dbReference>
<evidence type="ECO:0000256" key="7">
    <source>
        <dbReference type="ARBA" id="ARBA00023286"/>
    </source>
</evidence>
<evidence type="ECO:0000256" key="9">
    <source>
        <dbReference type="SAM" id="MobiDB-lite"/>
    </source>
</evidence>
<dbReference type="PROSITE" id="PS00889">
    <property type="entry name" value="CNMP_BINDING_2"/>
    <property type="match status" value="1"/>
</dbReference>
<keyword evidence="3" id="KW-0812">Transmembrane</keyword>
<dbReference type="GO" id="GO:0044877">
    <property type="term" value="F:protein-containing complex binding"/>
    <property type="evidence" value="ECO:0007669"/>
    <property type="project" value="TreeGrafter"/>
</dbReference>
<evidence type="ECO:0000256" key="8">
    <source>
        <dbReference type="ARBA" id="ARBA00023303"/>
    </source>
</evidence>
<protein>
    <submittedName>
        <fullName evidence="13">Cyclic nucleotide-binding domain-containing protein</fullName>
    </submittedName>
</protein>
<feature type="compositionally biased region" description="Low complexity" evidence="9">
    <location>
        <begin position="114"/>
        <end position="126"/>
    </location>
</feature>
<evidence type="ECO:0000256" key="5">
    <source>
        <dbReference type="ARBA" id="ARBA00023065"/>
    </source>
</evidence>
<dbReference type="PANTHER" id="PTHR45638">
    <property type="entry name" value="CYCLIC NUCLEOTIDE-GATED CATION CHANNEL SUBUNIT A"/>
    <property type="match status" value="1"/>
</dbReference>
<feature type="compositionally biased region" description="Pro residues" evidence="9">
    <location>
        <begin position="127"/>
        <end position="146"/>
    </location>
</feature>
<evidence type="ECO:0000256" key="1">
    <source>
        <dbReference type="ARBA" id="ARBA00004141"/>
    </source>
</evidence>
<keyword evidence="2" id="KW-0813">Transport</keyword>
<feature type="domain" description="Cyclic nucleotide-binding" evidence="10">
    <location>
        <begin position="1"/>
        <end position="85"/>
    </location>
</feature>
<evidence type="ECO:0000313" key="12">
    <source>
        <dbReference type="Proteomes" id="UP000274504"/>
    </source>
</evidence>
<dbReference type="OrthoDB" id="421226at2759"/>
<dbReference type="GO" id="GO:0030553">
    <property type="term" value="F:cGMP binding"/>
    <property type="evidence" value="ECO:0007669"/>
    <property type="project" value="TreeGrafter"/>
</dbReference>
<reference evidence="11 12" key="2">
    <citation type="submission" date="2018-11" db="EMBL/GenBank/DDBJ databases">
        <authorList>
            <consortium name="Pathogen Informatics"/>
        </authorList>
    </citation>
    <scope>NUCLEOTIDE SEQUENCE [LARGE SCALE GENOMIC DNA]</scope>
</reference>
<evidence type="ECO:0000259" key="10">
    <source>
        <dbReference type="PROSITE" id="PS50042"/>
    </source>
</evidence>
<feature type="region of interest" description="Disordered" evidence="9">
    <location>
        <begin position="92"/>
        <end position="150"/>
    </location>
</feature>
<reference evidence="13" key="1">
    <citation type="submission" date="2017-02" db="UniProtKB">
        <authorList>
            <consortium name="WormBaseParasite"/>
        </authorList>
    </citation>
    <scope>IDENTIFICATION</scope>
</reference>
<keyword evidence="7" id="KW-1071">Ligand-gated ion channel</keyword>
<evidence type="ECO:0000256" key="6">
    <source>
        <dbReference type="ARBA" id="ARBA00023136"/>
    </source>
</evidence>
<dbReference type="Proteomes" id="UP000274504">
    <property type="component" value="Unassembled WGS sequence"/>
</dbReference>
<dbReference type="AlphaFoldDB" id="A0A0R3SM20"/>
<dbReference type="EMBL" id="UYSG01003879">
    <property type="protein sequence ID" value="VDL58301.1"/>
    <property type="molecule type" value="Genomic_DNA"/>
</dbReference>
<name>A0A0R3SM20_HYMDI</name>
<evidence type="ECO:0000256" key="4">
    <source>
        <dbReference type="ARBA" id="ARBA00022989"/>
    </source>
</evidence>
<keyword evidence="5" id="KW-0406">Ion transport</keyword>
<feature type="region of interest" description="Disordered" evidence="9">
    <location>
        <begin position="162"/>
        <end position="181"/>
    </location>
</feature>
<dbReference type="GO" id="GO:0005223">
    <property type="term" value="F:intracellularly cGMP-activated cation channel activity"/>
    <property type="evidence" value="ECO:0007669"/>
    <property type="project" value="TreeGrafter"/>
</dbReference>
<accession>A0A0R3SM20</accession>
<evidence type="ECO:0000313" key="13">
    <source>
        <dbReference type="WBParaSite" id="HDID_0000598501-mRNA-1"/>
    </source>
</evidence>
<dbReference type="GO" id="GO:0005886">
    <property type="term" value="C:plasma membrane"/>
    <property type="evidence" value="ECO:0007669"/>
    <property type="project" value="TreeGrafter"/>
</dbReference>
<dbReference type="PANTHER" id="PTHR45638:SF4">
    <property type="entry name" value="CYCLIC NUCLEOTIDE-BINDING DOMAIN-CONTAINING PROTEIN"/>
    <property type="match status" value="1"/>
</dbReference>
<sequence length="365" mass="40107">MFLVSQGKLDVLAPDETTILASLGPGSYFGEISILNMGNVGNRRTASVRSIGYSDLFCLSKEDLWDVLNDYPSAKQKLEKVAFDRLSVCRSPGQSSENIGEMNCMEMQSRPRRSASSASSVSRRSPFPLPLPLQLPQQPPPPPPPSNLLGLKRRRSALSANSSFIPYSGHNGSDRHTSLDHSCPTKAAPILHRQFSLQCNYGETLETLGQTHRRAITAAVIRPQNSIEEVPFQIPLDPANNTIPKIRFERAATPVGRPESENDLKQAPVQFSIPEEDQDEEIQNQALLQLPEVSNHLYISSQSTSHSGSGCGSCVASPCLQPSVQMNMLLQLQQRVSTLESENRILSVCLRQAMGQTDLPERPPL</sequence>
<keyword evidence="4" id="KW-1133">Transmembrane helix</keyword>
<dbReference type="InterPro" id="IPR050866">
    <property type="entry name" value="CNG_cation_channel"/>
</dbReference>
<dbReference type="InterPro" id="IPR018490">
    <property type="entry name" value="cNMP-bd_dom_sf"/>
</dbReference>
<dbReference type="GO" id="GO:0017071">
    <property type="term" value="C:intracellular cyclic nucleotide activated cation channel complex"/>
    <property type="evidence" value="ECO:0007669"/>
    <property type="project" value="TreeGrafter"/>
</dbReference>
<evidence type="ECO:0000313" key="11">
    <source>
        <dbReference type="EMBL" id="VDL58301.1"/>
    </source>
</evidence>
<gene>
    <name evidence="11" type="ORF">HDID_LOCUS5983</name>
</gene>
<dbReference type="InterPro" id="IPR014710">
    <property type="entry name" value="RmlC-like_jellyroll"/>
</dbReference>
<dbReference type="CDD" id="cd00038">
    <property type="entry name" value="CAP_ED"/>
    <property type="match status" value="1"/>
</dbReference>
<comment type="subcellular location">
    <subcellularLocation>
        <location evidence="1">Membrane</location>
        <topology evidence="1">Multi-pass membrane protein</topology>
    </subcellularLocation>
</comment>